<feature type="transmembrane region" description="Helical" evidence="8">
    <location>
        <begin position="72"/>
        <end position="91"/>
    </location>
</feature>
<dbReference type="Proteomes" id="UP001239462">
    <property type="component" value="Unassembled WGS sequence"/>
</dbReference>
<dbReference type="InterPro" id="IPR002781">
    <property type="entry name" value="TM_pro_TauE-like"/>
</dbReference>
<dbReference type="PANTHER" id="PTHR30269:SF37">
    <property type="entry name" value="MEMBRANE TRANSPORTER PROTEIN"/>
    <property type="match status" value="1"/>
</dbReference>
<evidence type="ECO:0000256" key="4">
    <source>
        <dbReference type="ARBA" id="ARBA00022475"/>
    </source>
</evidence>
<keyword evidence="10" id="KW-1185">Reference proteome</keyword>
<dbReference type="EMBL" id="JASZZN010000003">
    <property type="protein sequence ID" value="MDM4014741.1"/>
    <property type="molecule type" value="Genomic_DNA"/>
</dbReference>
<comment type="subcellular location">
    <subcellularLocation>
        <location evidence="1 8">Cell membrane</location>
        <topology evidence="1 8">Multi-pass membrane protein</topology>
    </subcellularLocation>
</comment>
<reference evidence="9 10" key="1">
    <citation type="submission" date="2023-06" db="EMBL/GenBank/DDBJ databases">
        <title>Roseiconus lacunae JC819 isolated from Gulf of Mannar region, Tamil Nadu.</title>
        <authorList>
            <person name="Pk S."/>
            <person name="Ch S."/>
            <person name="Ch V.R."/>
        </authorList>
    </citation>
    <scope>NUCLEOTIDE SEQUENCE [LARGE SCALE GENOMIC DNA]</scope>
    <source>
        <strain evidence="9 10">JC819</strain>
    </source>
</reference>
<keyword evidence="4 8" id="KW-1003">Cell membrane</keyword>
<name>A0ABT7PET0_9BACT</name>
<keyword evidence="5 8" id="KW-0812">Transmembrane</keyword>
<evidence type="ECO:0000256" key="6">
    <source>
        <dbReference type="ARBA" id="ARBA00022989"/>
    </source>
</evidence>
<evidence type="ECO:0000256" key="5">
    <source>
        <dbReference type="ARBA" id="ARBA00022692"/>
    </source>
</evidence>
<evidence type="ECO:0000313" key="10">
    <source>
        <dbReference type="Proteomes" id="UP001239462"/>
    </source>
</evidence>
<keyword evidence="7 8" id="KW-0472">Membrane</keyword>
<keyword evidence="6 8" id="KW-1133">Transmembrane helix</keyword>
<protein>
    <recommendedName>
        <fullName evidence="8">Probable membrane transporter protein</fullName>
    </recommendedName>
</protein>
<feature type="transmembrane region" description="Helical" evidence="8">
    <location>
        <begin position="12"/>
        <end position="39"/>
    </location>
</feature>
<feature type="transmembrane region" description="Helical" evidence="8">
    <location>
        <begin position="199"/>
        <end position="218"/>
    </location>
</feature>
<dbReference type="PANTHER" id="PTHR30269">
    <property type="entry name" value="TRANSMEMBRANE PROTEIN YFCA"/>
    <property type="match status" value="1"/>
</dbReference>
<organism evidence="9 10">
    <name type="scientific">Roseiconus lacunae</name>
    <dbReference type="NCBI Taxonomy" id="2605694"/>
    <lineage>
        <taxon>Bacteria</taxon>
        <taxon>Pseudomonadati</taxon>
        <taxon>Planctomycetota</taxon>
        <taxon>Planctomycetia</taxon>
        <taxon>Pirellulales</taxon>
        <taxon>Pirellulaceae</taxon>
        <taxon>Roseiconus</taxon>
    </lineage>
</organism>
<feature type="transmembrane region" description="Helical" evidence="8">
    <location>
        <begin position="126"/>
        <end position="149"/>
    </location>
</feature>
<keyword evidence="3" id="KW-0813">Transport</keyword>
<sequence>MEWTIWIGIAAIALTAGFIHSAIGFGFGIAAVTMLPWLIDAKHTQVIVSVASVPVMLIAVWNYRQGAELSNLWRAILGAAIAMPLGFLAFVYVSTDLLVRGTGLVILAMVWMNFRNRAKAKRQDQSGGGSAIIAGGIGGFLAGAVSIAAPPVAAFALSQPWDQRQFKAFLNQFLFVVSVYKCGALIVSGYVTPRVLVDALILAPAAWGGIQLGVLASSKLSAKQFQVFVAVALILAALNYVIRGDQ</sequence>
<feature type="transmembrane region" description="Helical" evidence="8">
    <location>
        <begin position="45"/>
        <end position="63"/>
    </location>
</feature>
<accession>A0ABT7PET0</accession>
<evidence type="ECO:0000313" key="9">
    <source>
        <dbReference type="EMBL" id="MDM4014741.1"/>
    </source>
</evidence>
<dbReference type="InterPro" id="IPR052017">
    <property type="entry name" value="TSUP"/>
</dbReference>
<comment type="caution">
    <text evidence="9">The sequence shown here is derived from an EMBL/GenBank/DDBJ whole genome shotgun (WGS) entry which is preliminary data.</text>
</comment>
<evidence type="ECO:0000256" key="3">
    <source>
        <dbReference type="ARBA" id="ARBA00022448"/>
    </source>
</evidence>
<evidence type="ECO:0000256" key="7">
    <source>
        <dbReference type="ARBA" id="ARBA00023136"/>
    </source>
</evidence>
<feature type="transmembrane region" description="Helical" evidence="8">
    <location>
        <begin position="169"/>
        <end position="192"/>
    </location>
</feature>
<evidence type="ECO:0000256" key="8">
    <source>
        <dbReference type="RuleBase" id="RU363041"/>
    </source>
</evidence>
<proteinExistence type="inferred from homology"/>
<evidence type="ECO:0000256" key="1">
    <source>
        <dbReference type="ARBA" id="ARBA00004651"/>
    </source>
</evidence>
<comment type="similarity">
    <text evidence="2 8">Belongs to the 4-toluene sulfonate uptake permease (TSUP) (TC 2.A.102) family.</text>
</comment>
<gene>
    <name evidence="9" type="ORF">QTN89_04810</name>
</gene>
<evidence type="ECO:0000256" key="2">
    <source>
        <dbReference type="ARBA" id="ARBA00009142"/>
    </source>
</evidence>
<dbReference type="RefSeq" id="WP_289162403.1">
    <property type="nucleotide sequence ID" value="NZ_JASZZN010000003.1"/>
</dbReference>
<feature type="transmembrane region" description="Helical" evidence="8">
    <location>
        <begin position="224"/>
        <end position="242"/>
    </location>
</feature>
<feature type="transmembrane region" description="Helical" evidence="8">
    <location>
        <begin position="97"/>
        <end position="114"/>
    </location>
</feature>
<dbReference type="Pfam" id="PF01925">
    <property type="entry name" value="TauE"/>
    <property type="match status" value="1"/>
</dbReference>